<reference evidence="2" key="3">
    <citation type="submission" date="2018-08" db="UniProtKB">
        <authorList>
            <consortium name="EnsemblPlants"/>
        </authorList>
    </citation>
    <scope>IDENTIFICATION</scope>
    <source>
        <strain evidence="2">cv. Bd21</strain>
    </source>
</reference>
<dbReference type="Proteomes" id="UP000008810">
    <property type="component" value="Chromosome 4"/>
</dbReference>
<gene>
    <name evidence="1" type="ORF">BRADI_4g11453v3</name>
</gene>
<accession>A0A2K2CM42</accession>
<dbReference type="OrthoDB" id="681845at2759"/>
<reference evidence="1 2" key="1">
    <citation type="journal article" date="2010" name="Nature">
        <title>Genome sequencing and analysis of the model grass Brachypodium distachyon.</title>
        <authorList>
            <consortium name="International Brachypodium Initiative"/>
        </authorList>
    </citation>
    <scope>NUCLEOTIDE SEQUENCE [LARGE SCALE GENOMIC DNA]</scope>
    <source>
        <strain evidence="1 2">Bd21</strain>
    </source>
</reference>
<evidence type="ECO:0000313" key="2">
    <source>
        <dbReference type="EnsemblPlants" id="PNT63095"/>
    </source>
</evidence>
<protein>
    <recommendedName>
        <fullName evidence="4">Reverse transcriptase zinc-binding domain-containing protein</fullName>
    </recommendedName>
</protein>
<evidence type="ECO:0000313" key="3">
    <source>
        <dbReference type="Proteomes" id="UP000008810"/>
    </source>
</evidence>
<evidence type="ECO:0000313" key="1">
    <source>
        <dbReference type="EMBL" id="PNT63095.1"/>
    </source>
</evidence>
<organism evidence="1">
    <name type="scientific">Brachypodium distachyon</name>
    <name type="common">Purple false brome</name>
    <name type="synonym">Trachynia distachya</name>
    <dbReference type="NCBI Taxonomy" id="15368"/>
    <lineage>
        <taxon>Eukaryota</taxon>
        <taxon>Viridiplantae</taxon>
        <taxon>Streptophyta</taxon>
        <taxon>Embryophyta</taxon>
        <taxon>Tracheophyta</taxon>
        <taxon>Spermatophyta</taxon>
        <taxon>Magnoliopsida</taxon>
        <taxon>Liliopsida</taxon>
        <taxon>Poales</taxon>
        <taxon>Poaceae</taxon>
        <taxon>BOP clade</taxon>
        <taxon>Pooideae</taxon>
        <taxon>Stipodae</taxon>
        <taxon>Brachypodieae</taxon>
        <taxon>Brachypodium</taxon>
    </lineage>
</organism>
<dbReference type="AlphaFoldDB" id="A0A2K2CM42"/>
<dbReference type="Gramene" id="PNT63095">
    <property type="protein sequence ID" value="PNT63095"/>
    <property type="gene ID" value="BRADI_4g11453v3"/>
</dbReference>
<dbReference type="EnsemblPlants" id="PNT63095">
    <property type="protein sequence ID" value="PNT63095"/>
    <property type="gene ID" value="BRADI_4g11453v3"/>
</dbReference>
<dbReference type="EMBL" id="CM000883">
    <property type="protein sequence ID" value="PNT63095.1"/>
    <property type="molecule type" value="Genomic_DNA"/>
</dbReference>
<reference evidence="1" key="2">
    <citation type="submission" date="2017-06" db="EMBL/GenBank/DDBJ databases">
        <title>WGS assembly of Brachypodium distachyon.</title>
        <authorList>
            <consortium name="The International Brachypodium Initiative"/>
            <person name="Lucas S."/>
            <person name="Harmon-Smith M."/>
            <person name="Lail K."/>
            <person name="Tice H."/>
            <person name="Grimwood J."/>
            <person name="Bruce D."/>
            <person name="Barry K."/>
            <person name="Shu S."/>
            <person name="Lindquist E."/>
            <person name="Wang M."/>
            <person name="Pitluck S."/>
            <person name="Vogel J.P."/>
            <person name="Garvin D.F."/>
            <person name="Mockler T.C."/>
            <person name="Schmutz J."/>
            <person name="Rokhsar D."/>
            <person name="Bevan M.W."/>
        </authorList>
    </citation>
    <scope>NUCLEOTIDE SEQUENCE</scope>
    <source>
        <strain evidence="1">Bd21</strain>
    </source>
</reference>
<proteinExistence type="predicted"/>
<keyword evidence="3" id="KW-1185">Reference proteome</keyword>
<sequence length="129" mass="15009">MLQRRHYTINSSWDCVLCPDGNEELFCLFFDCPFSRHCWTSLGIAWDVNLPLSDRLCQASTSWHGGLFWETFTLAAWSLWQTRKAKIFENKAPALGHWKARPKADLALPAFRSQKEEFKYKLVIILATL</sequence>
<dbReference type="InParanoid" id="A0A2K2CM42"/>
<name>A0A2K2CM42_BRADI</name>
<evidence type="ECO:0008006" key="4">
    <source>
        <dbReference type="Google" id="ProtNLM"/>
    </source>
</evidence>